<feature type="coiled-coil region" evidence="1">
    <location>
        <begin position="30"/>
        <end position="127"/>
    </location>
</feature>
<dbReference type="EMBL" id="JAKROA010000004">
    <property type="protein sequence ID" value="KAL5107506.1"/>
    <property type="molecule type" value="Genomic_DNA"/>
</dbReference>
<accession>A0ABR4QCQ1</accession>
<evidence type="ECO:0000313" key="4">
    <source>
        <dbReference type="EMBL" id="KAL5107506.1"/>
    </source>
</evidence>
<gene>
    <name evidence="4" type="ORF">TcWFU_002984</name>
</gene>
<dbReference type="PROSITE" id="PS50913">
    <property type="entry name" value="GRIP"/>
    <property type="match status" value="1"/>
</dbReference>
<comment type="caution">
    <text evidence="4">The sequence shown here is derived from an EMBL/GenBank/DDBJ whole genome shotgun (WGS) entry which is preliminary data.</text>
</comment>
<organism evidence="4 5">
    <name type="scientific">Taenia crassiceps</name>
    <dbReference type="NCBI Taxonomy" id="6207"/>
    <lineage>
        <taxon>Eukaryota</taxon>
        <taxon>Metazoa</taxon>
        <taxon>Spiralia</taxon>
        <taxon>Lophotrochozoa</taxon>
        <taxon>Platyhelminthes</taxon>
        <taxon>Cestoda</taxon>
        <taxon>Eucestoda</taxon>
        <taxon>Cyclophyllidea</taxon>
        <taxon>Taeniidae</taxon>
        <taxon>Taenia</taxon>
    </lineage>
</organism>
<dbReference type="SMART" id="SM00755">
    <property type="entry name" value="Grip"/>
    <property type="match status" value="1"/>
</dbReference>
<evidence type="ECO:0000256" key="2">
    <source>
        <dbReference type="SAM" id="MobiDB-lite"/>
    </source>
</evidence>
<feature type="domain" description="GRIP" evidence="3">
    <location>
        <begin position="1076"/>
        <end position="1135"/>
    </location>
</feature>
<feature type="coiled-coil region" evidence="1">
    <location>
        <begin position="789"/>
        <end position="917"/>
    </location>
</feature>
<dbReference type="Pfam" id="PF01465">
    <property type="entry name" value="GRIP"/>
    <property type="match status" value="1"/>
</dbReference>
<evidence type="ECO:0000259" key="3">
    <source>
        <dbReference type="PROSITE" id="PS50913"/>
    </source>
</evidence>
<dbReference type="Gene3D" id="1.10.287.1490">
    <property type="match status" value="1"/>
</dbReference>
<feature type="coiled-coil region" evidence="1">
    <location>
        <begin position="529"/>
        <end position="556"/>
    </location>
</feature>
<dbReference type="InterPro" id="IPR000237">
    <property type="entry name" value="GRIP_dom"/>
</dbReference>
<feature type="coiled-coil region" evidence="1">
    <location>
        <begin position="990"/>
        <end position="1059"/>
    </location>
</feature>
<name>A0ABR4QCQ1_9CEST</name>
<protein>
    <submittedName>
        <fullName evidence="4">GRIP and coiled-coil domain-containing protein 2</fullName>
    </submittedName>
</protein>
<feature type="coiled-coil region" evidence="1">
    <location>
        <begin position="709"/>
        <end position="736"/>
    </location>
</feature>
<reference evidence="4 5" key="1">
    <citation type="journal article" date="2022" name="Front. Cell. Infect. Microbiol.">
        <title>The Genomes of Two Strains of Taenia crassiceps the Animal Model for the Study of Human Cysticercosis.</title>
        <authorList>
            <person name="Bobes R.J."/>
            <person name="Estrada K."/>
            <person name="Rios-Valencia D.G."/>
            <person name="Calderon-Gallegos A."/>
            <person name="de la Torre P."/>
            <person name="Carrero J.C."/>
            <person name="Sanchez-Flores A."/>
            <person name="Laclette J.P."/>
        </authorList>
    </citation>
    <scope>NUCLEOTIDE SEQUENCE [LARGE SCALE GENOMIC DNA]</scope>
    <source>
        <strain evidence="4">WFUcys</strain>
    </source>
</reference>
<keyword evidence="1" id="KW-0175">Coiled coil</keyword>
<dbReference type="PANTHER" id="PTHR45615">
    <property type="entry name" value="MYOSIN HEAVY CHAIN, NON-MUSCLE"/>
    <property type="match status" value="1"/>
</dbReference>
<feature type="region of interest" description="Disordered" evidence="2">
    <location>
        <begin position="745"/>
        <end position="767"/>
    </location>
</feature>
<evidence type="ECO:0000256" key="1">
    <source>
        <dbReference type="SAM" id="Coils"/>
    </source>
</evidence>
<dbReference type="Proteomes" id="UP001651158">
    <property type="component" value="Unassembled WGS sequence"/>
</dbReference>
<sequence>MSAVSADECYSNVDSLEELRRICGERDSTISKLKLLLVRKNKTIASLEEEVSCLKTGNRMVGEQTSETTDEVAKLKNALSRQQTDLEESKLKVETLSKMTSNLQKSLNTVKQERDTFKSEISRLMNDLVTANARTTELYAIASKCSPSSNNSHTHSHIQHAFILATLKNLIEGNSKSSPVLPMLHVLQSIEREIDRLQGVSGADHVVVNSSEELLPLLERFSIYLKQRSPDQLKLSMRVHEDKIKSCFKDISHSHSEVRLLLKDFTQTFNSSAKLLLSAADKLNFHSPRFIKVDLLRKEFAVLKDGLDFMKNAMTLQMSSFVENASMLRKQITSAVNIESMPVQIYHSPTVDMMSNKFKFKSILPVVSSIQNDLSEVKTAASQLLTSLQTQIHDIQHLHGKLLLEISQGSPPPPPYSENVNPPNSTTLEALLTDVWQLKDSLSGVRCSLTEGFSNLQNSAKAIELVRHKLVRRLYCKVTKLRSDATDIRKEMHQLLSSLSHQFTAISTYVRSIESIRLKSFEEIQRQRFKDYDRLVRDKESEIDQLRESCDRLSDEYDRFGAMREALRQLILTSATPLSLGGLSTEDAALITDLSNHLNCSQATQLELVEQTQAIASLQSDLAAKTAALDEALLRATKAETDAAASAAEASGLQEKLNLVKRLLVRVRKDASETEKRAAQVAEMEAKVTELTWALDKSQRHGEAAQAKLTEMIEERERLMGKVVSLQKQYESYKVKAILALRNGKEHPEEGNGGADSITSTGTEGIGSGDAGAPLSWRYECSSLVQTEILRLKERVRELEASLGQTTTRLNSALIDLEAANFALAEENEKCDRIFHNLEAEREQWREEREGLNVRWRDEIASRVAELTTALDEARQEGCQALSAQAEEFNTAFSAKIAELQVQLDAAKTKVEAQRLELLEQTKIAQLATQPSDFQALQERLCSRCGRCLSNGSGGGGDAGSDNGTSLRAQHHTHLEEALFGDELTDQVGIQEAERRVSEMRKTVQSLQSQLANERRNLAHTTGLLVDSEAMVERLSAQATILKAEIRRHERNAERERHLCDHDTANDYALNSPDTMPIGVTRVEYLKNVLLRFLCIDPSLSSSGVGGASERNALVPVLATLLVLSPTERAALQQVAETGVLRAPTVTAGDVASGEESSSWSRLLPSWLGG</sequence>
<evidence type="ECO:0000313" key="5">
    <source>
        <dbReference type="Proteomes" id="UP001651158"/>
    </source>
</evidence>
<dbReference type="PANTHER" id="PTHR45615:SF80">
    <property type="entry name" value="GRIP DOMAIN-CONTAINING PROTEIN"/>
    <property type="match status" value="1"/>
</dbReference>
<proteinExistence type="predicted"/>
<keyword evidence="5" id="KW-1185">Reference proteome</keyword>